<evidence type="ECO:0000256" key="2">
    <source>
        <dbReference type="SAM" id="SignalP"/>
    </source>
</evidence>
<dbReference type="Proteomes" id="UP000018211">
    <property type="component" value="Unassembled WGS sequence"/>
</dbReference>
<feature type="domain" description="DUF4124" evidence="3">
    <location>
        <begin position="11"/>
        <end position="60"/>
    </location>
</feature>
<name>A0AAV2VQG6_9VIBR</name>
<gene>
    <name evidence="4" type="ORF">VIBNISOn1_1930018</name>
</gene>
<feature type="signal peptide" evidence="2">
    <location>
        <begin position="1"/>
        <end position="20"/>
    </location>
</feature>
<reference evidence="4 5" key="1">
    <citation type="journal article" date="2013" name="ISME J.">
        <title>Comparative genomics of pathogenic lineages of Vibrio nigripulchritudo identifies virulence-associated traits.</title>
        <authorList>
            <person name="Goudenege D."/>
            <person name="Labreuche Y."/>
            <person name="Krin E."/>
            <person name="Ansquer D."/>
            <person name="Mangenot S."/>
            <person name="Calteau A."/>
            <person name="Medigue C."/>
            <person name="Mazel D."/>
            <person name="Polz M.F."/>
            <person name="Le Roux F."/>
        </authorList>
    </citation>
    <scope>NUCLEOTIDE SEQUENCE [LARGE SCALE GENOMIC DNA]</scope>
    <source>
        <strain evidence="4 5">SOn1</strain>
    </source>
</reference>
<feature type="chain" id="PRO_5043674200" description="DUF4124 domain-containing protein" evidence="2">
    <location>
        <begin position="21"/>
        <end position="197"/>
    </location>
</feature>
<protein>
    <recommendedName>
        <fullName evidence="3">DUF4124 domain-containing protein</fullName>
    </recommendedName>
</protein>
<accession>A0AAV2VQG6</accession>
<feature type="region of interest" description="Disordered" evidence="1">
    <location>
        <begin position="37"/>
        <end position="103"/>
    </location>
</feature>
<organism evidence="4 5">
    <name type="scientific">Vibrio nigripulchritudo SOn1</name>
    <dbReference type="NCBI Taxonomy" id="1238450"/>
    <lineage>
        <taxon>Bacteria</taxon>
        <taxon>Pseudomonadati</taxon>
        <taxon>Pseudomonadota</taxon>
        <taxon>Gammaproteobacteria</taxon>
        <taxon>Vibrionales</taxon>
        <taxon>Vibrionaceae</taxon>
        <taxon>Vibrio</taxon>
    </lineage>
</organism>
<evidence type="ECO:0000313" key="4">
    <source>
        <dbReference type="EMBL" id="CCO46926.1"/>
    </source>
</evidence>
<comment type="caution">
    <text evidence="4">The sequence shown here is derived from an EMBL/GenBank/DDBJ whole genome shotgun (WGS) entry which is preliminary data.</text>
</comment>
<dbReference type="EMBL" id="CAOF01000105">
    <property type="protein sequence ID" value="CCO46926.1"/>
    <property type="molecule type" value="Genomic_DNA"/>
</dbReference>
<sequence length="197" mass="21110">MKLITLLSVLSLMIAPAAISQTVYSWVDDDGILHISDTPPDGAAKQKDSFVLPDSNASAPAPVFAPAKSLKDKKTAKAKAAEKANATEKQESKKPEKTPPLSISISNLQQDQTLRSNRGIINIQVEQNRKLGIGEQLQLMLDGKPYGAPQTKPLWQLINVDRGTHVLAVQAVIGGKLIASTSPVTVHLHRARVKSAG</sequence>
<feature type="compositionally biased region" description="Basic and acidic residues" evidence="1">
    <location>
        <begin position="69"/>
        <end position="97"/>
    </location>
</feature>
<proteinExistence type="predicted"/>
<evidence type="ECO:0000256" key="1">
    <source>
        <dbReference type="SAM" id="MobiDB-lite"/>
    </source>
</evidence>
<dbReference type="Pfam" id="PF13511">
    <property type="entry name" value="DUF4124"/>
    <property type="match status" value="1"/>
</dbReference>
<dbReference type="InterPro" id="IPR025392">
    <property type="entry name" value="DUF4124"/>
</dbReference>
<evidence type="ECO:0000259" key="3">
    <source>
        <dbReference type="Pfam" id="PF13511"/>
    </source>
</evidence>
<dbReference type="RefSeq" id="WP_022611934.1">
    <property type="nucleotide sequence ID" value="NZ_LK391965.1"/>
</dbReference>
<keyword evidence="2" id="KW-0732">Signal</keyword>
<evidence type="ECO:0000313" key="5">
    <source>
        <dbReference type="Proteomes" id="UP000018211"/>
    </source>
</evidence>
<dbReference type="AlphaFoldDB" id="A0AAV2VQG6"/>